<dbReference type="EMBL" id="CAAALY010009914">
    <property type="protein sequence ID" value="VEL10781.1"/>
    <property type="molecule type" value="Genomic_DNA"/>
</dbReference>
<dbReference type="PROSITE" id="PS50026">
    <property type="entry name" value="EGF_3"/>
    <property type="match status" value="1"/>
</dbReference>
<proteinExistence type="predicted"/>
<evidence type="ECO:0000259" key="2">
    <source>
        <dbReference type="PROSITE" id="PS50026"/>
    </source>
</evidence>
<dbReference type="PROSITE" id="PS00022">
    <property type="entry name" value="EGF_1"/>
    <property type="match status" value="1"/>
</dbReference>
<gene>
    <name evidence="3" type="ORF">PXEA_LOCUS4221</name>
</gene>
<dbReference type="SUPFAM" id="SSF57196">
    <property type="entry name" value="EGF/Laminin"/>
    <property type="match status" value="1"/>
</dbReference>
<comment type="caution">
    <text evidence="3">The sequence shown here is derived from an EMBL/GenBank/DDBJ whole genome shotgun (WGS) entry which is preliminary data.</text>
</comment>
<dbReference type="CDD" id="cd00054">
    <property type="entry name" value="EGF_CA"/>
    <property type="match status" value="1"/>
</dbReference>
<sequence length="179" mass="19473">MKPSPALTSLPASRDPVASGSVLFEGGLHFTIPPVELCAHNIPRQGHVARVSEILCLKWVKGRIPCFLLLVAQMIMGTYDHKNRKFEPHSRLLQKTRLASVPRKSGSSIRLNSVDGCSGTVCLNGGTCSMVSGTAACYCADPFFGPTCSTSRQCTDQQKFSHLKLVHRMPFGAEFGFMC</sequence>
<keyword evidence="1" id="KW-0245">EGF-like domain</keyword>
<protein>
    <recommendedName>
        <fullName evidence="2">EGF-like domain-containing protein</fullName>
    </recommendedName>
</protein>
<dbReference type="InterPro" id="IPR000742">
    <property type="entry name" value="EGF"/>
</dbReference>
<feature type="domain" description="EGF-like" evidence="2">
    <location>
        <begin position="113"/>
        <end position="149"/>
    </location>
</feature>
<dbReference type="PROSITE" id="PS01186">
    <property type="entry name" value="EGF_2"/>
    <property type="match status" value="1"/>
</dbReference>
<keyword evidence="4" id="KW-1185">Reference proteome</keyword>
<keyword evidence="1" id="KW-1015">Disulfide bond</keyword>
<evidence type="ECO:0000313" key="4">
    <source>
        <dbReference type="Proteomes" id="UP000784294"/>
    </source>
</evidence>
<dbReference type="Pfam" id="PF00008">
    <property type="entry name" value="EGF"/>
    <property type="match status" value="1"/>
</dbReference>
<dbReference type="Proteomes" id="UP000784294">
    <property type="component" value="Unassembled WGS sequence"/>
</dbReference>
<dbReference type="AlphaFoldDB" id="A0A448WFY4"/>
<comment type="caution">
    <text evidence="1">Lacks conserved residue(s) required for the propagation of feature annotation.</text>
</comment>
<feature type="disulfide bond" evidence="1">
    <location>
        <begin position="139"/>
        <end position="148"/>
    </location>
</feature>
<evidence type="ECO:0000256" key="1">
    <source>
        <dbReference type="PROSITE-ProRule" id="PRU00076"/>
    </source>
</evidence>
<name>A0A448WFY4_9PLAT</name>
<reference evidence="3" key="1">
    <citation type="submission" date="2018-11" db="EMBL/GenBank/DDBJ databases">
        <authorList>
            <consortium name="Pathogen Informatics"/>
        </authorList>
    </citation>
    <scope>NUCLEOTIDE SEQUENCE</scope>
</reference>
<evidence type="ECO:0000313" key="3">
    <source>
        <dbReference type="EMBL" id="VEL10781.1"/>
    </source>
</evidence>
<dbReference type="Gene3D" id="2.10.25.10">
    <property type="entry name" value="Laminin"/>
    <property type="match status" value="1"/>
</dbReference>
<accession>A0A448WFY4</accession>
<organism evidence="3 4">
    <name type="scientific">Protopolystoma xenopodis</name>
    <dbReference type="NCBI Taxonomy" id="117903"/>
    <lineage>
        <taxon>Eukaryota</taxon>
        <taxon>Metazoa</taxon>
        <taxon>Spiralia</taxon>
        <taxon>Lophotrochozoa</taxon>
        <taxon>Platyhelminthes</taxon>
        <taxon>Monogenea</taxon>
        <taxon>Polyopisthocotylea</taxon>
        <taxon>Polystomatidea</taxon>
        <taxon>Polystomatidae</taxon>
        <taxon>Protopolystoma</taxon>
    </lineage>
</organism>